<keyword evidence="4" id="KW-1185">Reference proteome</keyword>
<organism evidence="3 4">
    <name type="scientific">Desulfurispirillum indicum (strain ATCC BAA-1389 / DSM 22839 / S5)</name>
    <dbReference type="NCBI Taxonomy" id="653733"/>
    <lineage>
        <taxon>Bacteria</taxon>
        <taxon>Pseudomonadati</taxon>
        <taxon>Chrysiogenota</taxon>
        <taxon>Chrysiogenia</taxon>
        <taxon>Chrysiogenales</taxon>
        <taxon>Chrysiogenaceae</taxon>
        <taxon>Desulfurispirillum</taxon>
    </lineage>
</organism>
<dbReference type="Pfam" id="PF13343">
    <property type="entry name" value="SBP_bac_6"/>
    <property type="match status" value="1"/>
</dbReference>
<dbReference type="Pfam" id="PF08984">
    <property type="entry name" value="DUF1858"/>
    <property type="match status" value="1"/>
</dbReference>
<protein>
    <recommendedName>
        <fullName evidence="2">DUF1858 domain-containing protein</fullName>
    </recommendedName>
</protein>
<dbReference type="GO" id="GO:0030976">
    <property type="term" value="F:thiamine pyrophosphate binding"/>
    <property type="evidence" value="ECO:0007669"/>
    <property type="project" value="TreeGrafter"/>
</dbReference>
<dbReference type="EMBL" id="CP002432">
    <property type="protein sequence ID" value="ADU67254.1"/>
    <property type="molecule type" value="Genomic_DNA"/>
</dbReference>
<dbReference type="PANTHER" id="PTHR30006:SF2">
    <property type="entry name" value="ABC TRANSPORTER SUBSTRATE-BINDING PROTEIN"/>
    <property type="match status" value="1"/>
</dbReference>
<dbReference type="RefSeq" id="WP_013507123.1">
    <property type="nucleotide sequence ID" value="NC_014836.1"/>
</dbReference>
<evidence type="ECO:0000259" key="2">
    <source>
        <dbReference type="Pfam" id="PF08984"/>
    </source>
</evidence>
<dbReference type="InterPro" id="IPR038062">
    <property type="entry name" value="ScdA-like_N_sf"/>
</dbReference>
<reference evidence="3 4" key="1">
    <citation type="submission" date="2010-12" db="EMBL/GenBank/DDBJ databases">
        <title>Complete sequence of Desulfurispirillum indicum S5.</title>
        <authorList>
            <consortium name="US DOE Joint Genome Institute"/>
            <person name="Lucas S."/>
            <person name="Copeland A."/>
            <person name="Lapidus A."/>
            <person name="Cheng J.-F."/>
            <person name="Goodwin L."/>
            <person name="Pitluck S."/>
            <person name="Chertkov O."/>
            <person name="Held B."/>
            <person name="Detter J.C."/>
            <person name="Han C."/>
            <person name="Tapia R."/>
            <person name="Land M."/>
            <person name="Hauser L."/>
            <person name="Kyrpides N."/>
            <person name="Ivanova N."/>
            <person name="Mikhailova N."/>
            <person name="Haggblom M."/>
            <person name="Rauschenbach I."/>
            <person name="Bini E."/>
            <person name="Woyke T."/>
        </authorList>
    </citation>
    <scope>NUCLEOTIDE SEQUENCE [LARGE SCALE GENOMIC DNA]</scope>
    <source>
        <strain evidence="4">ATCC BAA-1389 / DSM 22839 / S5</strain>
    </source>
</reference>
<dbReference type="STRING" id="653733.Selin_2542"/>
<dbReference type="Proteomes" id="UP000002572">
    <property type="component" value="Chromosome"/>
</dbReference>
<evidence type="ECO:0000313" key="4">
    <source>
        <dbReference type="Proteomes" id="UP000002572"/>
    </source>
</evidence>
<evidence type="ECO:0000256" key="1">
    <source>
        <dbReference type="ARBA" id="ARBA00022729"/>
    </source>
</evidence>
<gene>
    <name evidence="3" type="ordered locus">Selin_2542</name>
</gene>
<dbReference type="PANTHER" id="PTHR30006">
    <property type="entry name" value="THIAMINE-BINDING PERIPLASMIC PROTEIN-RELATED"/>
    <property type="match status" value="1"/>
</dbReference>
<evidence type="ECO:0000313" key="3">
    <source>
        <dbReference type="EMBL" id="ADU67254.1"/>
    </source>
</evidence>
<dbReference type="GO" id="GO:0030288">
    <property type="term" value="C:outer membrane-bounded periplasmic space"/>
    <property type="evidence" value="ECO:0007669"/>
    <property type="project" value="TreeGrafter"/>
</dbReference>
<dbReference type="KEGG" id="din:Selin_2542"/>
<dbReference type="InterPro" id="IPR015077">
    <property type="entry name" value="DUF1858"/>
</dbReference>
<dbReference type="HOGENOM" id="CLU_055408_0_0_0"/>
<name>E6W5W9_DESIS</name>
<dbReference type="eggNOG" id="COG1840">
    <property type="taxonomic scope" value="Bacteria"/>
</dbReference>
<dbReference type="Gene3D" id="1.10.3910.10">
    <property type="entry name" value="SP0561-like"/>
    <property type="match status" value="1"/>
</dbReference>
<dbReference type="AlphaFoldDB" id="E6W5W9"/>
<feature type="domain" description="DUF1858" evidence="2">
    <location>
        <begin position="5"/>
        <end position="63"/>
    </location>
</feature>
<sequence>MQPKITGSMTIEQILTQYPGTLAVFQARGFEQFSDPAKVQTIGRFLKLQSLAKQGNYDLDALIGLLEEATGGEALSASSRVPVRVEGLLPCPVRLPLSEAFGRFSEEFTAQTGVEVKTTLEAAAVGAKWIEEHIRTLSNHEELPDILVSAGFDTFFDPKLIGAWKQEGVFCDTTAGLGVNEAFRGVDIRDPRGDYGMFSVVPAVFVIHQDNYPDLEAPRTWEELLHPRYEKKVALPVSDFDLFNGILLNLHKEFGDEGIVRLGRSMDVNLHPAQMVRASNRASAHKPFVTVMPYFFTRMLRQNSSARSIWPEDGAIISPVFMLVKKERLELTRPVADFLASPEMGSILTNQGLFPSLHPDVKNVLPENPRWKWIGWDYLHDNDVAALLKHALKIFEDTVGVSQ</sequence>
<dbReference type="SUPFAM" id="SSF53850">
    <property type="entry name" value="Periplasmic binding protein-like II"/>
    <property type="match status" value="1"/>
</dbReference>
<proteinExistence type="predicted"/>
<dbReference type="InParanoid" id="E6W5W9"/>
<keyword evidence="1" id="KW-0732">Signal</keyword>
<dbReference type="GO" id="GO:0030975">
    <property type="term" value="F:thiamine binding"/>
    <property type="evidence" value="ECO:0007669"/>
    <property type="project" value="TreeGrafter"/>
</dbReference>
<dbReference type="GO" id="GO:0015888">
    <property type="term" value="P:thiamine transport"/>
    <property type="evidence" value="ECO:0007669"/>
    <property type="project" value="TreeGrafter"/>
</dbReference>
<dbReference type="Gene3D" id="3.40.190.10">
    <property type="entry name" value="Periplasmic binding protein-like II"/>
    <property type="match status" value="2"/>
</dbReference>
<dbReference type="SUPFAM" id="SSF140683">
    <property type="entry name" value="SP0561-like"/>
    <property type="match status" value="1"/>
</dbReference>
<accession>E6W5W9</accession>